<protein>
    <submittedName>
        <fullName evidence="1">Uncharacterized protein</fullName>
    </submittedName>
</protein>
<dbReference type="AlphaFoldDB" id="A0A9X4QV43"/>
<comment type="caution">
    <text evidence="1">The sequence shown here is derived from an EMBL/GenBank/DDBJ whole genome shotgun (WGS) entry which is preliminary data.</text>
</comment>
<accession>A0A9X4QV43</accession>
<evidence type="ECO:0000313" key="2">
    <source>
        <dbReference type="Proteomes" id="UP001153404"/>
    </source>
</evidence>
<reference evidence="1" key="1">
    <citation type="submission" date="2022-10" db="EMBL/GenBank/DDBJ databases">
        <title>Comparative genomic analysis of Cohnella hashimotonis sp. nov., isolated from the International Space Station.</title>
        <authorList>
            <person name="Simpson A."/>
            <person name="Venkateswaran K."/>
        </authorList>
    </citation>
    <scope>NUCLEOTIDE SEQUENCE</scope>
    <source>
        <strain evidence="1">DSM 28161</strain>
    </source>
</reference>
<organism evidence="1 2">
    <name type="scientific">Cohnella rhizosphaerae</name>
    <dbReference type="NCBI Taxonomy" id="1457232"/>
    <lineage>
        <taxon>Bacteria</taxon>
        <taxon>Bacillati</taxon>
        <taxon>Bacillota</taxon>
        <taxon>Bacilli</taxon>
        <taxon>Bacillales</taxon>
        <taxon>Paenibacillaceae</taxon>
        <taxon>Cohnella</taxon>
    </lineage>
</organism>
<proteinExistence type="predicted"/>
<dbReference type="Proteomes" id="UP001153404">
    <property type="component" value="Unassembled WGS sequence"/>
</dbReference>
<evidence type="ECO:0000313" key="1">
    <source>
        <dbReference type="EMBL" id="MDG0812038.1"/>
    </source>
</evidence>
<dbReference type="EMBL" id="JAPDIA010000008">
    <property type="protein sequence ID" value="MDG0812038.1"/>
    <property type="molecule type" value="Genomic_DNA"/>
</dbReference>
<gene>
    <name evidence="1" type="ORF">OMP40_23740</name>
</gene>
<sequence length="82" mass="9359">MMRCPNCNSKDIGKIGSHQFYCWSCFIELTVNGDKMSVYQVEEDGTLSSLDDLFFGEPIPPAYSRRRHVTILSGLSDYHRPP</sequence>
<name>A0A9X4QV43_9BACL</name>
<dbReference type="RefSeq" id="WP_277535126.1">
    <property type="nucleotide sequence ID" value="NZ_JAPDIA010000008.1"/>
</dbReference>
<keyword evidence="2" id="KW-1185">Reference proteome</keyword>